<evidence type="ECO:0000313" key="2">
    <source>
        <dbReference type="Proteomes" id="UP000320762"/>
    </source>
</evidence>
<dbReference type="EMBL" id="VDMD01000008">
    <property type="protein sequence ID" value="TRM63943.1"/>
    <property type="molecule type" value="Genomic_DNA"/>
</dbReference>
<gene>
    <name evidence="1" type="ORF">BD626DRAFT_493267</name>
</gene>
<comment type="caution">
    <text evidence="1">The sequence shown here is derived from an EMBL/GenBank/DDBJ whole genome shotgun (WGS) entry which is preliminary data.</text>
</comment>
<dbReference type="Proteomes" id="UP000320762">
    <property type="component" value="Unassembled WGS sequence"/>
</dbReference>
<name>A0A550CGM9_9AGAR</name>
<reference evidence="1 2" key="1">
    <citation type="journal article" date="2019" name="New Phytol.">
        <title>Comparative genomics reveals unique wood-decay strategies and fruiting body development in the Schizophyllaceae.</title>
        <authorList>
            <person name="Almasi E."/>
            <person name="Sahu N."/>
            <person name="Krizsan K."/>
            <person name="Balint B."/>
            <person name="Kovacs G.M."/>
            <person name="Kiss B."/>
            <person name="Cseklye J."/>
            <person name="Drula E."/>
            <person name="Henrissat B."/>
            <person name="Nagy I."/>
            <person name="Chovatia M."/>
            <person name="Adam C."/>
            <person name="LaButti K."/>
            <person name="Lipzen A."/>
            <person name="Riley R."/>
            <person name="Grigoriev I.V."/>
            <person name="Nagy L.G."/>
        </authorList>
    </citation>
    <scope>NUCLEOTIDE SEQUENCE [LARGE SCALE GENOMIC DNA]</scope>
    <source>
        <strain evidence="1 2">NL-1724</strain>
    </source>
</reference>
<protein>
    <submittedName>
        <fullName evidence="1">Uncharacterized protein</fullName>
    </submittedName>
</protein>
<proteinExistence type="predicted"/>
<accession>A0A550CGM9</accession>
<keyword evidence="2" id="KW-1185">Reference proteome</keyword>
<sequence>MLIAPPSDPVSRKAPSDRLTEVRTSVQVEFKAIPPAGIIPLFAADYSHTYSARAYVRTRSQCRTCSC</sequence>
<evidence type="ECO:0000313" key="1">
    <source>
        <dbReference type="EMBL" id="TRM63943.1"/>
    </source>
</evidence>
<dbReference type="AlphaFoldDB" id="A0A550CGM9"/>
<organism evidence="1 2">
    <name type="scientific">Schizophyllum amplum</name>
    <dbReference type="NCBI Taxonomy" id="97359"/>
    <lineage>
        <taxon>Eukaryota</taxon>
        <taxon>Fungi</taxon>
        <taxon>Dikarya</taxon>
        <taxon>Basidiomycota</taxon>
        <taxon>Agaricomycotina</taxon>
        <taxon>Agaricomycetes</taxon>
        <taxon>Agaricomycetidae</taxon>
        <taxon>Agaricales</taxon>
        <taxon>Schizophyllaceae</taxon>
        <taxon>Schizophyllum</taxon>
    </lineage>
</organism>